<comment type="caution">
    <text evidence="4">The sequence shown here is derived from an EMBL/GenBank/DDBJ whole genome shotgun (WGS) entry which is preliminary data.</text>
</comment>
<keyword evidence="2" id="KW-0812">Transmembrane</keyword>
<dbReference type="InterPro" id="IPR010090">
    <property type="entry name" value="Phage_tape_meas"/>
</dbReference>
<dbReference type="Gene3D" id="1.20.120.20">
    <property type="entry name" value="Apolipoprotein"/>
    <property type="match status" value="2"/>
</dbReference>
<evidence type="ECO:0000256" key="2">
    <source>
        <dbReference type="SAM" id="Phobius"/>
    </source>
</evidence>
<evidence type="ECO:0000313" key="5">
    <source>
        <dbReference type="Proteomes" id="UP000886856"/>
    </source>
</evidence>
<accession>A0A9D2HZY0</accession>
<feature type="transmembrane region" description="Helical" evidence="2">
    <location>
        <begin position="437"/>
        <end position="460"/>
    </location>
</feature>
<dbReference type="EMBL" id="DWYW01000115">
    <property type="protein sequence ID" value="HJA90146.1"/>
    <property type="molecule type" value="Genomic_DNA"/>
</dbReference>
<dbReference type="Pfam" id="PF10145">
    <property type="entry name" value="PhageMin_Tail"/>
    <property type="match status" value="1"/>
</dbReference>
<dbReference type="PANTHER" id="PTHR37813">
    <property type="entry name" value="FELS-2 PROPHAGE PROTEIN"/>
    <property type="match status" value="1"/>
</dbReference>
<dbReference type="InterPro" id="IPR016024">
    <property type="entry name" value="ARM-type_fold"/>
</dbReference>
<name>A0A9D2HZY0_9LACT</name>
<feature type="transmembrane region" description="Helical" evidence="2">
    <location>
        <begin position="404"/>
        <end position="425"/>
    </location>
</feature>
<sequence>MAGIGNFDVTAVLKANVSDFQRGMTQAQASFKSFQSATGSTLQNVGATMAGVGKAMTIGLTAPIIAGAGASVKAFADFETAMRGVSKTTDLTGAEFDQMSSDILKMSRTMPVAATEIAGVTEAAGQLGIKKENLLGFTETMVKLGTSTNMSSEEAANALARLANITQMPQDQFENLGSTVVALGNNMATTESEIVNMAQRLAGTGSMIGLTEAQIMALSASMSSVGIEAEAGGTAMSTALKKMDSAVRESGEELNGFAQVAGMTSEEFATAWQNDPQDAITSFIEGLGKMQKNGDDVNGMLDALGIKGIRETDTLLRLAGAGELTGEAFNIANQAWKENSALSKEAEEAWSTLSSKSVLLWNSVKELAITIGTLLAPAITKVVDKATEMIHAFLDMDENTQKNILSFIAMAAAVGPVLIILGKVLTMVAKFKTATTVMQGFATVFPNLALGVKALGASLAFLTSPIGLVIAAFVALGVALTYLYKQNEDFRNMVDTAWASITTVISDGVETVKTFIGSLIDRFKEFITNNQDLLTSTQGVWEGIKTAVTEVVNAIAPIISFVWDAIVVKTVVTWNLIKGAISIALELILGIVETMMHLLNGDWEAAWNTIKETAVNIWNIIVSSATEIFQILSRFFSDLWTSISTTAIEWWEIIKQGLIDRWNLIVESASTIWDGIKEYFANLWTGVQETFNTAWEGIKIYLSGVWTSILETATTAWTSITSFFTSVLSLFAPIFQPIFDGIKNIVSNTWTTIQENSALVWNSIMAILSAILLTIVGLVTGDFDLIKQAITNAWNIVRDNTAQVWQNVLSLLSSTWATIKSTASSVFEAIKTLISNAWNAVSNATSNTWNNIQQSLANAWNSIKSTVSSSMNNVSTSISTGWNNAKQAVSTAMQNIQTAIQNGWNNAVSAVTSAGQRIVSAVSSTFSNAISSANSFASQAVSVGQNLIMGFVSGVKAKASALVDSVKGAVSGAINAAKSLLGIHSPSRVFRQFGVYTDQGFAIGIDKEAKTPLKSMRNMIDGIVDQGENGLNSGFNGLQGQLNGMVNSAVTTDVRSTLDYSNKPAYINLSMGGQTYRAYVEDISSEQTKRTNLELGYL</sequence>
<feature type="transmembrane region" description="Helical" evidence="2">
    <location>
        <begin position="759"/>
        <end position="779"/>
    </location>
</feature>
<reference evidence="4" key="1">
    <citation type="journal article" date="2021" name="PeerJ">
        <title>Extensive microbial diversity within the chicken gut microbiome revealed by metagenomics and culture.</title>
        <authorList>
            <person name="Gilroy R."/>
            <person name="Ravi A."/>
            <person name="Getino M."/>
            <person name="Pursley I."/>
            <person name="Horton D.L."/>
            <person name="Alikhan N.F."/>
            <person name="Baker D."/>
            <person name="Gharbi K."/>
            <person name="Hall N."/>
            <person name="Watson M."/>
            <person name="Adriaenssens E.M."/>
            <person name="Foster-Nyarko E."/>
            <person name="Jarju S."/>
            <person name="Secka A."/>
            <person name="Antonio M."/>
            <person name="Oren A."/>
            <person name="Chaudhuri R.R."/>
            <person name="La Ragione R."/>
            <person name="Hildebrand F."/>
            <person name="Pallen M.J."/>
        </authorList>
    </citation>
    <scope>NUCLEOTIDE SEQUENCE</scope>
    <source>
        <strain evidence="4">CHK171-505</strain>
    </source>
</reference>
<feature type="domain" description="Phage tail tape measure protein" evidence="3">
    <location>
        <begin position="102"/>
        <end position="293"/>
    </location>
</feature>
<reference evidence="4" key="2">
    <citation type="submission" date="2021-04" db="EMBL/GenBank/DDBJ databases">
        <authorList>
            <person name="Gilroy R."/>
        </authorList>
    </citation>
    <scope>NUCLEOTIDE SEQUENCE</scope>
    <source>
        <strain evidence="4">CHK171-505</strain>
    </source>
</reference>
<dbReference type="PANTHER" id="PTHR37813:SF1">
    <property type="entry name" value="FELS-2 PROPHAGE PROTEIN"/>
    <property type="match status" value="1"/>
</dbReference>
<proteinExistence type="predicted"/>
<feature type="transmembrane region" description="Helical" evidence="2">
    <location>
        <begin position="466"/>
        <end position="484"/>
    </location>
</feature>
<dbReference type="SUPFAM" id="SSF48371">
    <property type="entry name" value="ARM repeat"/>
    <property type="match status" value="1"/>
</dbReference>
<gene>
    <name evidence="4" type="ORF">H9948_05070</name>
</gene>
<dbReference type="NCBIfam" id="TIGR01760">
    <property type="entry name" value="tape_meas_TP901"/>
    <property type="match status" value="1"/>
</dbReference>
<protein>
    <submittedName>
        <fullName evidence="4">Phage tail tape measure protein</fullName>
    </submittedName>
</protein>
<keyword evidence="1" id="KW-1188">Viral release from host cell</keyword>
<keyword evidence="2" id="KW-1133">Transmembrane helix</keyword>
<organism evidence="4 5">
    <name type="scientific">Candidatus Jeotgalibaca merdavium</name>
    <dbReference type="NCBI Taxonomy" id="2838627"/>
    <lineage>
        <taxon>Bacteria</taxon>
        <taxon>Bacillati</taxon>
        <taxon>Bacillota</taxon>
        <taxon>Bacilli</taxon>
        <taxon>Lactobacillales</taxon>
        <taxon>Carnobacteriaceae</taxon>
        <taxon>Jeotgalibaca</taxon>
    </lineage>
</organism>
<dbReference type="AlphaFoldDB" id="A0A9D2HZY0"/>
<evidence type="ECO:0000256" key="1">
    <source>
        <dbReference type="ARBA" id="ARBA00022612"/>
    </source>
</evidence>
<dbReference type="Proteomes" id="UP000886856">
    <property type="component" value="Unassembled WGS sequence"/>
</dbReference>
<evidence type="ECO:0000313" key="4">
    <source>
        <dbReference type="EMBL" id="HJA90146.1"/>
    </source>
</evidence>
<keyword evidence="2" id="KW-0472">Membrane</keyword>
<evidence type="ECO:0000259" key="3">
    <source>
        <dbReference type="Pfam" id="PF10145"/>
    </source>
</evidence>